<dbReference type="SUPFAM" id="SSF54427">
    <property type="entry name" value="NTF2-like"/>
    <property type="match status" value="1"/>
</dbReference>
<name>A0A7W5G3Y0_9GAMM</name>
<dbReference type="EMBL" id="JACHXM010000001">
    <property type="protein sequence ID" value="MBB3139382.1"/>
    <property type="molecule type" value="Genomic_DNA"/>
</dbReference>
<evidence type="ECO:0000313" key="2">
    <source>
        <dbReference type="EMBL" id="MBB3139382.1"/>
    </source>
</evidence>
<keyword evidence="3" id="KW-1185">Reference proteome</keyword>
<dbReference type="InterPro" id="IPR032710">
    <property type="entry name" value="NTF2-like_dom_sf"/>
</dbReference>
<protein>
    <recommendedName>
        <fullName evidence="1">SnoaL-like domain-containing protein</fullName>
    </recommendedName>
</protein>
<dbReference type="Gene3D" id="3.10.450.50">
    <property type="match status" value="1"/>
</dbReference>
<reference evidence="2 3" key="1">
    <citation type="submission" date="2020-08" db="EMBL/GenBank/DDBJ databases">
        <title>Genomic Encyclopedia of Type Strains, Phase III (KMG-III): the genomes of soil and plant-associated and newly described type strains.</title>
        <authorList>
            <person name="Whitman W."/>
        </authorList>
    </citation>
    <scope>NUCLEOTIDE SEQUENCE [LARGE SCALE GENOMIC DNA]</scope>
    <source>
        <strain evidence="2 3">CECT 5995</strain>
    </source>
</reference>
<sequence>MNTVDPDVFVPVNDLLCRFFHCFDRRDWPAMTECLMPEVTVDYASSGREPPSTMPGEAFVRRRREAVDTLTKQHGFSNLRVTREGDGHAAIASCHYLILRFELSRELAAEEENFFHSCGSYEFQLRQVRGEWKIAGIKQQALQSWGNSSLHAGSAQGQKSQGKE</sequence>
<proteinExistence type="predicted"/>
<comment type="caution">
    <text evidence="2">The sequence shown here is derived from an EMBL/GenBank/DDBJ whole genome shotgun (WGS) entry which is preliminary data.</text>
</comment>
<dbReference type="Proteomes" id="UP000525987">
    <property type="component" value="Unassembled WGS sequence"/>
</dbReference>
<dbReference type="InterPro" id="IPR037401">
    <property type="entry name" value="SnoaL-like"/>
</dbReference>
<accession>A0A7W5G3Y0</accession>
<evidence type="ECO:0000259" key="1">
    <source>
        <dbReference type="Pfam" id="PF13577"/>
    </source>
</evidence>
<dbReference type="RefSeq" id="WP_183385797.1">
    <property type="nucleotide sequence ID" value="NZ_JACHXM010000001.1"/>
</dbReference>
<feature type="domain" description="SnoaL-like" evidence="1">
    <location>
        <begin position="12"/>
        <end position="135"/>
    </location>
</feature>
<dbReference type="AlphaFoldDB" id="A0A7W5G3Y0"/>
<dbReference type="Pfam" id="PF13577">
    <property type="entry name" value="SnoaL_4"/>
    <property type="match status" value="1"/>
</dbReference>
<evidence type="ECO:0000313" key="3">
    <source>
        <dbReference type="Proteomes" id="UP000525987"/>
    </source>
</evidence>
<gene>
    <name evidence="2" type="ORF">FHR96_000228</name>
</gene>
<dbReference type="CDD" id="cd00531">
    <property type="entry name" value="NTF2_like"/>
    <property type="match status" value="1"/>
</dbReference>
<organism evidence="2 3">
    <name type="scientific">Halomonas organivorans</name>
    <dbReference type="NCBI Taxonomy" id="257772"/>
    <lineage>
        <taxon>Bacteria</taxon>
        <taxon>Pseudomonadati</taxon>
        <taxon>Pseudomonadota</taxon>
        <taxon>Gammaproteobacteria</taxon>
        <taxon>Oceanospirillales</taxon>
        <taxon>Halomonadaceae</taxon>
        <taxon>Halomonas</taxon>
    </lineage>
</organism>